<proteinExistence type="predicted"/>
<feature type="region of interest" description="Disordered" evidence="1">
    <location>
        <begin position="257"/>
        <end position="300"/>
    </location>
</feature>
<feature type="compositionally biased region" description="Basic and acidic residues" evidence="1">
    <location>
        <begin position="862"/>
        <end position="872"/>
    </location>
</feature>
<dbReference type="Proteomes" id="UP000311382">
    <property type="component" value="Unassembled WGS sequence"/>
</dbReference>
<feature type="region of interest" description="Disordered" evidence="1">
    <location>
        <begin position="668"/>
        <end position="728"/>
    </location>
</feature>
<gene>
    <name evidence="2" type="ORF">DMC30DRAFT_417484</name>
</gene>
<feature type="region of interest" description="Disordered" evidence="1">
    <location>
        <begin position="758"/>
        <end position="784"/>
    </location>
</feature>
<dbReference type="AlphaFoldDB" id="A0A5C5FSU7"/>
<feature type="compositionally biased region" description="Basic and acidic residues" evidence="1">
    <location>
        <begin position="448"/>
        <end position="461"/>
    </location>
</feature>
<feature type="compositionally biased region" description="Polar residues" evidence="1">
    <location>
        <begin position="707"/>
        <end position="718"/>
    </location>
</feature>
<evidence type="ECO:0000313" key="2">
    <source>
        <dbReference type="EMBL" id="TNY19860.1"/>
    </source>
</evidence>
<protein>
    <submittedName>
        <fullName evidence="2">Uncharacterized protein</fullName>
    </submittedName>
</protein>
<feature type="region of interest" description="Disordered" evidence="1">
    <location>
        <begin position="439"/>
        <end position="475"/>
    </location>
</feature>
<evidence type="ECO:0000256" key="1">
    <source>
        <dbReference type="SAM" id="MobiDB-lite"/>
    </source>
</evidence>
<feature type="compositionally biased region" description="Low complexity" evidence="1">
    <location>
        <begin position="1162"/>
        <end position="1181"/>
    </location>
</feature>
<sequence length="1248" mass="130516">MATLELQRAHLHPLTFPLTRLDSLSSLELALIQFHLDNDEPGFNDLVHKARTLWLDRRARAPIAARFALPLRPPSPPAPLSVPEDFVPLVEAIRAESNSPKHAPLCANVGSRALKLAPEIYKTGPHANFKALRVAAQKAGIVKFFRSNEGTGGGRDSIRLTSKYRDVSLPSPLALPARPVSETPGKLPTPTVGADNFHLARLDFDPSLDNLDALPTHELLLLQCRQDIAKPAHEVVERVFWRRRAAAFERGERWEVPPDAAEAPRSLPRSSTLPPVGPSPAAQGYTSSADSRGPAALPPLPPLDERLPLVASDLLHPLEVIYIPPERVSTIPDLLALFPSSLLPLASILYPPSPTPVPSSSSGPASPVLARQAHIGFRSREQAAAAQADLDGLRVPAGEGAVFSLQMGPVSSGVAPRWQWGDVRPDERETLWRVACESRAPDSGVRGSDADEAVKRQREEGAGPDGRGASPKRRRVDVVEQVVAPSDRVPPHLVDALFPLNLSWSSIPKGLESSSMRDDAFVWRFNAAGWVEHPSSLNELCLLFTSDADRTAFARWVIADARRYWKKNGVVARDMPREDAAPLDWRFADLAPVWRREHGFVFSTANSSSSVQAPTVGELGEGPDPPPGAPPHWEVGRFDFEYVWHGLQPPLRASAAVTAARRQASSASSLAARLGGIDAGQPGSTRRDSRRDGDRFAPLAPIDDAASTESEPSLTGRSSGLGLPHDSKATLPPRLANLDALDSVPAFGADSGPFPSSLLDIPSDPFSSLPSPASPRTPFDEDAASDASFSSLDADVPPFFSILGAAKLYPVAAPPVRVDAAVKPPRIDAMALCDFADEVDSIMQEGARHFGEGAPLEEDGEKDVVMSEKEDREEQVDKEDVQPEPLASQPDLITDAKVDIPRDESAPSHGAPHAPSPPASPASGEDTSATAVSAEPAAAASASDPAPAASMPSSSALLPSSSSSADAPLQTTFSIASSTSGSEAAPSAPCPASDGPSPLAALSYEAPSNSVVPGQQSSTSGGSPSAALDSAESVAERSPSAALSHAVAPVAPVAPEAGPGDARPSVDAPSSARDDHLVGAEDESGPLASPAPGGTATDPSRDDPLDTVDASSSTPARISRVSAAPSEASSSVAVVVVSASEATVRPPLAARFSSPTSPPRAPSLSSRLSPLPTSPPLASRLGLYAAPSTPPPPDHDLSAEASLVGGTGLSLVERLSPRVPGGLARPDGHAAPPPRVAEGKLAALAREA</sequence>
<keyword evidence="3" id="KW-1185">Reference proteome</keyword>
<feature type="compositionally biased region" description="Polar residues" evidence="1">
    <location>
        <begin position="969"/>
        <end position="979"/>
    </location>
</feature>
<feature type="compositionally biased region" description="Low complexity" evidence="1">
    <location>
        <begin position="264"/>
        <end position="274"/>
    </location>
</feature>
<feature type="region of interest" description="Disordered" evidence="1">
    <location>
        <begin position="610"/>
        <end position="632"/>
    </location>
</feature>
<feature type="region of interest" description="Disordered" evidence="1">
    <location>
        <begin position="848"/>
        <end position="1202"/>
    </location>
</feature>
<feature type="compositionally biased region" description="Basic and acidic residues" evidence="1">
    <location>
        <begin position="685"/>
        <end position="695"/>
    </location>
</feature>
<feature type="region of interest" description="Disordered" evidence="1">
    <location>
        <begin position="1215"/>
        <end position="1236"/>
    </location>
</feature>
<accession>A0A5C5FSU7</accession>
<reference evidence="2 3" key="1">
    <citation type="submission" date="2019-03" db="EMBL/GenBank/DDBJ databases">
        <title>Rhodosporidium diobovatum UCD-FST 08-225 genome sequencing, assembly, and annotation.</title>
        <authorList>
            <person name="Fakankun I.U."/>
            <person name="Fristensky B."/>
            <person name="Levin D.B."/>
        </authorList>
    </citation>
    <scope>NUCLEOTIDE SEQUENCE [LARGE SCALE GENOMIC DNA]</scope>
    <source>
        <strain evidence="2 3">UCD-FST 08-225</strain>
    </source>
</reference>
<dbReference type="STRING" id="5288.A0A5C5FSU7"/>
<feature type="compositionally biased region" description="Basic and acidic residues" evidence="1">
    <location>
        <begin position="894"/>
        <end position="906"/>
    </location>
</feature>
<evidence type="ECO:0000313" key="3">
    <source>
        <dbReference type="Proteomes" id="UP000311382"/>
    </source>
</evidence>
<organism evidence="2 3">
    <name type="scientific">Rhodotorula diobovata</name>
    <dbReference type="NCBI Taxonomy" id="5288"/>
    <lineage>
        <taxon>Eukaryota</taxon>
        <taxon>Fungi</taxon>
        <taxon>Dikarya</taxon>
        <taxon>Basidiomycota</taxon>
        <taxon>Pucciniomycotina</taxon>
        <taxon>Microbotryomycetes</taxon>
        <taxon>Sporidiobolales</taxon>
        <taxon>Sporidiobolaceae</taxon>
        <taxon>Rhodotorula</taxon>
    </lineage>
</organism>
<feature type="compositionally biased region" description="Low complexity" evidence="1">
    <location>
        <begin position="980"/>
        <end position="998"/>
    </location>
</feature>
<comment type="caution">
    <text evidence="2">The sequence shown here is derived from an EMBL/GenBank/DDBJ whole genome shotgun (WGS) entry which is preliminary data.</text>
</comment>
<name>A0A5C5FSU7_9BASI</name>
<feature type="compositionally biased region" description="Low complexity" evidence="1">
    <location>
        <begin position="1038"/>
        <end position="1059"/>
    </location>
</feature>
<feature type="compositionally biased region" description="Low complexity" evidence="1">
    <location>
        <begin position="1010"/>
        <end position="1025"/>
    </location>
</feature>
<feature type="compositionally biased region" description="Low complexity" evidence="1">
    <location>
        <begin position="1121"/>
        <end position="1142"/>
    </location>
</feature>
<dbReference type="EMBL" id="SOZI01000082">
    <property type="protein sequence ID" value="TNY19860.1"/>
    <property type="molecule type" value="Genomic_DNA"/>
</dbReference>
<feature type="compositionally biased region" description="Low complexity" evidence="1">
    <location>
        <begin position="921"/>
        <end position="968"/>
    </location>
</feature>
<dbReference type="OrthoDB" id="2525720at2759"/>